<gene>
    <name evidence="2" type="ORF">C8D97_11538</name>
</gene>
<dbReference type="Gene3D" id="3.30.1370.110">
    <property type="match status" value="1"/>
</dbReference>
<dbReference type="PANTHER" id="PTHR35562">
    <property type="entry name" value="DNA ENDONUCLEASE SMRA-RELATED"/>
    <property type="match status" value="1"/>
</dbReference>
<dbReference type="InterPro" id="IPR047688">
    <property type="entry name" value="Endonuc_SmrA"/>
</dbReference>
<dbReference type="NCBIfam" id="NF033154">
    <property type="entry name" value="endonuc_SmrA"/>
    <property type="match status" value="1"/>
</dbReference>
<dbReference type="GO" id="GO:0004520">
    <property type="term" value="F:DNA endonuclease activity"/>
    <property type="evidence" value="ECO:0007669"/>
    <property type="project" value="TreeGrafter"/>
</dbReference>
<keyword evidence="2" id="KW-0540">Nuclease</keyword>
<dbReference type="SUPFAM" id="SSF160443">
    <property type="entry name" value="SMR domain-like"/>
    <property type="match status" value="1"/>
</dbReference>
<keyword evidence="2" id="KW-0255">Endonuclease</keyword>
<dbReference type="PANTHER" id="PTHR35562:SF2">
    <property type="entry name" value="DNA ENDONUCLEASE SMRA-RELATED"/>
    <property type="match status" value="1"/>
</dbReference>
<dbReference type="SMART" id="SM00463">
    <property type="entry name" value="SMR"/>
    <property type="match status" value="1"/>
</dbReference>
<evidence type="ECO:0000259" key="1">
    <source>
        <dbReference type="PROSITE" id="PS50828"/>
    </source>
</evidence>
<reference evidence="2 3" key="1">
    <citation type="submission" date="2018-05" db="EMBL/GenBank/DDBJ databases">
        <title>Genomic Encyclopedia of Type Strains, Phase IV (KMG-IV): sequencing the most valuable type-strain genomes for metagenomic binning, comparative biology and taxonomic classification.</title>
        <authorList>
            <person name="Goeker M."/>
        </authorList>
    </citation>
    <scope>NUCLEOTIDE SEQUENCE [LARGE SCALE GENOMIC DNA]</scope>
    <source>
        <strain evidence="2 3">DSM 25350</strain>
    </source>
</reference>
<evidence type="ECO:0000313" key="2">
    <source>
        <dbReference type="EMBL" id="PWK44436.1"/>
    </source>
</evidence>
<dbReference type="EMBL" id="QGGU01000015">
    <property type="protein sequence ID" value="PWK44436.1"/>
    <property type="molecule type" value="Genomic_DNA"/>
</dbReference>
<keyword evidence="2" id="KW-0378">Hydrolase</keyword>
<feature type="domain" description="Smr" evidence="1">
    <location>
        <begin position="94"/>
        <end position="174"/>
    </location>
</feature>
<evidence type="ECO:0000313" key="3">
    <source>
        <dbReference type="Proteomes" id="UP000245790"/>
    </source>
</evidence>
<dbReference type="InterPro" id="IPR036063">
    <property type="entry name" value="Smr_dom_sf"/>
</dbReference>
<protein>
    <submittedName>
        <fullName evidence="2">DNA-nicking Smr family endonuclease</fullName>
    </submittedName>
</protein>
<accession>A0A316FC09</accession>
<name>A0A316FC09_9GAMM</name>
<dbReference type="PROSITE" id="PS50828">
    <property type="entry name" value="SMR"/>
    <property type="match status" value="1"/>
</dbReference>
<comment type="caution">
    <text evidence="2">The sequence shown here is derived from an EMBL/GenBank/DDBJ whole genome shotgun (WGS) entry which is preliminary data.</text>
</comment>
<dbReference type="OrthoDB" id="9808881at2"/>
<dbReference type="InterPro" id="IPR002625">
    <property type="entry name" value="Smr_dom"/>
</dbReference>
<dbReference type="RefSeq" id="WP_109764997.1">
    <property type="nucleotide sequence ID" value="NZ_QGGU01000015.1"/>
</dbReference>
<proteinExistence type="predicted"/>
<keyword evidence="3" id="KW-1185">Reference proteome</keyword>
<dbReference type="AlphaFoldDB" id="A0A316FC09"/>
<dbReference type="Pfam" id="PF01713">
    <property type="entry name" value="Smr"/>
    <property type="match status" value="1"/>
</dbReference>
<sequence length="188" mass="21272">MPNDSDNPFLDAFADVKPIPQDKVSLKRSEPDNAAIDRRKMAAITGQKIDLNYLTDAPVEPVDPIEVLEYKIDGVQTGVFKKLRQGKYEIDAHLDLHRHTVAEARSALFQFLQRSIKLECRTLLVTHGKGIQSNPPARIKSYVNHWLTQVPEVLAFHSAQNKHGGTGSVYVLLRKSTEQRLENKEKYS</sequence>
<dbReference type="Proteomes" id="UP000245790">
    <property type="component" value="Unassembled WGS sequence"/>
</dbReference>
<organism evidence="2 3">
    <name type="scientific">Pleionea mediterranea</name>
    <dbReference type="NCBI Taxonomy" id="523701"/>
    <lineage>
        <taxon>Bacteria</taxon>
        <taxon>Pseudomonadati</taxon>
        <taxon>Pseudomonadota</taxon>
        <taxon>Gammaproteobacteria</taxon>
        <taxon>Oceanospirillales</taxon>
        <taxon>Pleioneaceae</taxon>
        <taxon>Pleionea</taxon>
    </lineage>
</organism>